<feature type="non-terminal residue" evidence="2">
    <location>
        <position position="1"/>
    </location>
</feature>
<protein>
    <recommendedName>
        <fullName evidence="1">Protein kinase domain-containing protein</fullName>
    </recommendedName>
</protein>
<dbReference type="SMART" id="SM00220">
    <property type="entry name" value="S_TKc"/>
    <property type="match status" value="1"/>
</dbReference>
<dbReference type="GO" id="GO:0005524">
    <property type="term" value="F:ATP binding"/>
    <property type="evidence" value="ECO:0007669"/>
    <property type="project" value="InterPro"/>
</dbReference>
<feature type="domain" description="Protein kinase" evidence="1">
    <location>
        <begin position="1"/>
        <end position="144"/>
    </location>
</feature>
<gene>
    <name evidence="2" type="ORF">TM35_000101950</name>
</gene>
<dbReference type="InterPro" id="IPR011009">
    <property type="entry name" value="Kinase-like_dom_sf"/>
</dbReference>
<dbReference type="InterPro" id="IPR000719">
    <property type="entry name" value="Prot_kinase_dom"/>
</dbReference>
<dbReference type="SUPFAM" id="SSF56112">
    <property type="entry name" value="Protein kinase-like (PK-like)"/>
    <property type="match status" value="1"/>
</dbReference>
<dbReference type="GO" id="GO:0004674">
    <property type="term" value="F:protein serine/threonine kinase activity"/>
    <property type="evidence" value="ECO:0007669"/>
    <property type="project" value="TreeGrafter"/>
</dbReference>
<keyword evidence="3" id="KW-1185">Reference proteome</keyword>
<dbReference type="VEuPathDB" id="TriTrypDB:TM35_000101950"/>
<sequence length="144" mass="15873">VVEVVMPLHSEGDLAGLLRRTPVNSQLPESQIVRIALQTATALAVLHERNPPLAHGDLKVENLLLHKKGCSVVLTDLETCEEIARHRGAAAHVDIGTTAWMSPETRHHHELTPASDIWALGLLLYVLTVLPDFPMMFNPNTNEE</sequence>
<comment type="caution">
    <text evidence="2">The sequence shown here is derived from an EMBL/GenBank/DDBJ whole genome shotgun (WGS) entry which is preliminary data.</text>
</comment>
<name>A0A1X0NZ07_9TRYP</name>
<evidence type="ECO:0000259" key="1">
    <source>
        <dbReference type="PROSITE" id="PS50011"/>
    </source>
</evidence>
<dbReference type="PROSITE" id="PS00108">
    <property type="entry name" value="PROTEIN_KINASE_ST"/>
    <property type="match status" value="1"/>
</dbReference>
<organism evidence="2 3">
    <name type="scientific">Trypanosoma theileri</name>
    <dbReference type="NCBI Taxonomy" id="67003"/>
    <lineage>
        <taxon>Eukaryota</taxon>
        <taxon>Discoba</taxon>
        <taxon>Euglenozoa</taxon>
        <taxon>Kinetoplastea</taxon>
        <taxon>Metakinetoplastina</taxon>
        <taxon>Trypanosomatida</taxon>
        <taxon>Trypanosomatidae</taxon>
        <taxon>Trypanosoma</taxon>
    </lineage>
</organism>
<dbReference type="GeneID" id="39984466"/>
<evidence type="ECO:0000313" key="2">
    <source>
        <dbReference type="EMBL" id="ORC89927.1"/>
    </source>
</evidence>
<dbReference type="CDD" id="cd00180">
    <property type="entry name" value="PKc"/>
    <property type="match status" value="1"/>
</dbReference>
<dbReference type="EMBL" id="NBCO01000010">
    <property type="protein sequence ID" value="ORC89927.1"/>
    <property type="molecule type" value="Genomic_DNA"/>
</dbReference>
<dbReference type="InterPro" id="IPR053235">
    <property type="entry name" value="Ser_Thr_kinase"/>
</dbReference>
<dbReference type="OrthoDB" id="1924919at2759"/>
<dbReference type="InterPro" id="IPR008271">
    <property type="entry name" value="Ser/Thr_kinase_AS"/>
</dbReference>
<dbReference type="PANTHER" id="PTHR24361:SF613">
    <property type="entry name" value="NUCLEAR RECEPTOR-BINDING PROTEIN-RELATED"/>
    <property type="match status" value="1"/>
</dbReference>
<dbReference type="Pfam" id="PF00069">
    <property type="entry name" value="Pkinase"/>
    <property type="match status" value="1"/>
</dbReference>
<dbReference type="Gene3D" id="1.10.510.10">
    <property type="entry name" value="Transferase(Phosphotransferase) domain 1"/>
    <property type="match status" value="1"/>
</dbReference>
<dbReference type="Proteomes" id="UP000192257">
    <property type="component" value="Unassembled WGS sequence"/>
</dbReference>
<dbReference type="PROSITE" id="PS50011">
    <property type="entry name" value="PROTEIN_KINASE_DOM"/>
    <property type="match status" value="1"/>
</dbReference>
<dbReference type="STRING" id="67003.A0A1X0NZ07"/>
<dbReference type="PANTHER" id="PTHR24361">
    <property type="entry name" value="MITOGEN-ACTIVATED KINASE KINASE KINASE"/>
    <property type="match status" value="1"/>
</dbReference>
<proteinExistence type="predicted"/>
<feature type="non-terminal residue" evidence="2">
    <location>
        <position position="144"/>
    </location>
</feature>
<reference evidence="2 3" key="1">
    <citation type="submission" date="2017-03" db="EMBL/GenBank/DDBJ databases">
        <title>An alternative strategy for trypanosome survival in the mammalian bloodstream revealed through genome and transcriptome analysis of the ubiquitous bovine parasite Trypanosoma (Megatrypanum) theileri.</title>
        <authorList>
            <person name="Kelly S."/>
            <person name="Ivens A."/>
            <person name="Mott A."/>
            <person name="O'Neill E."/>
            <person name="Emms D."/>
            <person name="Macleod O."/>
            <person name="Voorheis P."/>
            <person name="Matthews J."/>
            <person name="Matthews K."/>
            <person name="Carrington M."/>
        </authorList>
    </citation>
    <scope>NUCLEOTIDE SEQUENCE [LARGE SCALE GENOMIC DNA]</scope>
    <source>
        <strain evidence="2">Edinburgh</strain>
    </source>
</reference>
<dbReference type="AlphaFoldDB" id="A0A1X0NZ07"/>
<dbReference type="RefSeq" id="XP_028883993.1">
    <property type="nucleotide sequence ID" value="XM_029024686.1"/>
</dbReference>
<evidence type="ECO:0000313" key="3">
    <source>
        <dbReference type="Proteomes" id="UP000192257"/>
    </source>
</evidence>
<dbReference type="GO" id="GO:0005737">
    <property type="term" value="C:cytoplasm"/>
    <property type="evidence" value="ECO:0007669"/>
    <property type="project" value="TreeGrafter"/>
</dbReference>
<accession>A0A1X0NZ07</accession>